<sequence length="411" mass="45655">MEENGILDLYHLQYADLMALLSHQTPTSNDEIQRLDSISISIMQSLGRNGPGLLSITGVPAAQTSQTLLPLARKLALLSIDDRKRILKDHNLGSDVSLKNLNRTVSSFAMQMKYEDEFKFGFGDSAMDKEVESGEFKDLGFAFRGLGLCMMELGLSLARVCDKQIGGCELEQSLLQSGTAKGRLIHYHSVADNAAINEAENRKRRSRVDLGENRKSDYGDDGNSKLWQQWHYDYGIFTILTAPMFMSSNGSDEQECDSPSGHTHLQVFHPELNRVVMVKAPRGSFIVQVGESADVLSRGRLRATLHSVSRPPAEMEKLSRETFVMFLQPAWSKTFSLANYPDEQSRLGGQGLELCGEESCSARREASGLARKIEGIVPPLSSRLRDGMTFVEFAKETTKQYYGGKGLQANR</sequence>
<dbReference type="Proteomes" id="UP001567538">
    <property type="component" value="Unassembled WGS sequence"/>
</dbReference>
<dbReference type="SUPFAM" id="SSF51197">
    <property type="entry name" value="Clavaminate synthase-like"/>
    <property type="match status" value="1"/>
</dbReference>
<dbReference type="AlphaFoldDB" id="A0ABD1G6L4"/>
<dbReference type="PANTHER" id="PTHR48253:SF2">
    <property type="entry name" value="ISOPENICILLIN N SYNTHASE-LIKE FE(2+) 2OG DIOXYGENASE DOMAIN-CONTAINING PROTEIN"/>
    <property type="match status" value="1"/>
</dbReference>
<proteinExistence type="predicted"/>
<name>A0ABD1G6L4_SALDI</name>
<dbReference type="InterPro" id="IPR027443">
    <property type="entry name" value="IPNS-like_sf"/>
</dbReference>
<protein>
    <submittedName>
        <fullName evidence="1">Uncharacterized protein</fullName>
    </submittedName>
</protein>
<organism evidence="1 2">
    <name type="scientific">Salvia divinorum</name>
    <name type="common">Maria pastora</name>
    <name type="synonym">Diviner's sage</name>
    <dbReference type="NCBI Taxonomy" id="28513"/>
    <lineage>
        <taxon>Eukaryota</taxon>
        <taxon>Viridiplantae</taxon>
        <taxon>Streptophyta</taxon>
        <taxon>Embryophyta</taxon>
        <taxon>Tracheophyta</taxon>
        <taxon>Spermatophyta</taxon>
        <taxon>Magnoliopsida</taxon>
        <taxon>eudicotyledons</taxon>
        <taxon>Gunneridae</taxon>
        <taxon>Pentapetalae</taxon>
        <taxon>asterids</taxon>
        <taxon>lamiids</taxon>
        <taxon>Lamiales</taxon>
        <taxon>Lamiaceae</taxon>
        <taxon>Nepetoideae</taxon>
        <taxon>Mentheae</taxon>
        <taxon>Salviinae</taxon>
        <taxon>Salvia</taxon>
        <taxon>Salvia subgen. Calosphace</taxon>
    </lineage>
</organism>
<dbReference type="PANTHER" id="PTHR48253">
    <property type="match status" value="1"/>
</dbReference>
<gene>
    <name evidence="1" type="ORF">AAHA92_24179</name>
</gene>
<keyword evidence="2" id="KW-1185">Reference proteome</keyword>
<accession>A0ABD1G6L4</accession>
<reference evidence="1 2" key="1">
    <citation type="submission" date="2024-06" db="EMBL/GenBank/DDBJ databases">
        <title>A chromosome level genome sequence of Diviner's sage (Salvia divinorum).</title>
        <authorList>
            <person name="Ford S.A."/>
            <person name="Ro D.-K."/>
            <person name="Ness R.W."/>
            <person name="Phillips M.A."/>
        </authorList>
    </citation>
    <scope>NUCLEOTIDE SEQUENCE [LARGE SCALE GENOMIC DNA]</scope>
    <source>
        <strain evidence="1">SAF-2024a</strain>
        <tissue evidence="1">Leaf</tissue>
    </source>
</reference>
<dbReference type="Gene3D" id="2.60.120.330">
    <property type="entry name" value="B-lactam Antibiotic, Isopenicillin N Synthase, Chain"/>
    <property type="match status" value="1"/>
</dbReference>
<comment type="caution">
    <text evidence="1">The sequence shown here is derived from an EMBL/GenBank/DDBJ whole genome shotgun (WGS) entry which is preliminary data.</text>
</comment>
<evidence type="ECO:0000313" key="2">
    <source>
        <dbReference type="Proteomes" id="UP001567538"/>
    </source>
</evidence>
<evidence type="ECO:0000313" key="1">
    <source>
        <dbReference type="EMBL" id="KAL1539729.1"/>
    </source>
</evidence>
<dbReference type="EMBL" id="JBEAFC010000009">
    <property type="protein sequence ID" value="KAL1539729.1"/>
    <property type="molecule type" value="Genomic_DNA"/>
</dbReference>